<dbReference type="Gene3D" id="3.30.30.10">
    <property type="entry name" value="Knottin, scorpion toxin-like"/>
    <property type="match status" value="1"/>
</dbReference>
<comment type="caution">
    <text evidence="1">The sequence shown here is derived from an EMBL/GenBank/DDBJ whole genome shotgun (WGS) entry which is preliminary data.</text>
</comment>
<organism evidence="1 2">
    <name type="scientific">Mucuna pruriens</name>
    <name type="common">Velvet bean</name>
    <name type="synonym">Dolichos pruriens</name>
    <dbReference type="NCBI Taxonomy" id="157652"/>
    <lineage>
        <taxon>Eukaryota</taxon>
        <taxon>Viridiplantae</taxon>
        <taxon>Streptophyta</taxon>
        <taxon>Embryophyta</taxon>
        <taxon>Tracheophyta</taxon>
        <taxon>Spermatophyta</taxon>
        <taxon>Magnoliopsida</taxon>
        <taxon>eudicotyledons</taxon>
        <taxon>Gunneridae</taxon>
        <taxon>Pentapetalae</taxon>
        <taxon>rosids</taxon>
        <taxon>fabids</taxon>
        <taxon>Fabales</taxon>
        <taxon>Fabaceae</taxon>
        <taxon>Papilionoideae</taxon>
        <taxon>50 kb inversion clade</taxon>
        <taxon>NPAAA clade</taxon>
        <taxon>indigoferoid/millettioid clade</taxon>
        <taxon>Phaseoleae</taxon>
        <taxon>Mucuna</taxon>
    </lineage>
</organism>
<dbReference type="EMBL" id="QJKJ01003370">
    <property type="protein sequence ID" value="RDX98808.1"/>
    <property type="molecule type" value="Genomic_DNA"/>
</dbReference>
<evidence type="ECO:0000313" key="1">
    <source>
        <dbReference type="EMBL" id="RDX98808.1"/>
    </source>
</evidence>
<keyword evidence="2" id="KW-1185">Reference proteome</keyword>
<evidence type="ECO:0000313" key="2">
    <source>
        <dbReference type="Proteomes" id="UP000257109"/>
    </source>
</evidence>
<dbReference type="Proteomes" id="UP000257109">
    <property type="component" value="Unassembled WGS sequence"/>
</dbReference>
<protein>
    <submittedName>
        <fullName evidence="1">Uncharacterized protein</fullName>
    </submittedName>
</protein>
<sequence length="108" mass="12252">MVWYVDRNVEGKKSVYRTQRSHQIVVTTVINNETMEKTEEITVQVSTAQCVPKSETIVTGCTSDLACVQFCHKQGFDDGKCITSNFHMGGRRLKINGMIKIIEKFMCT</sequence>
<dbReference type="AlphaFoldDB" id="A0A371H7P1"/>
<accession>A0A371H7P1</accession>
<dbReference type="InterPro" id="IPR036574">
    <property type="entry name" value="Scorpion_toxin-like_sf"/>
</dbReference>
<feature type="non-terminal residue" evidence="1">
    <location>
        <position position="1"/>
    </location>
</feature>
<proteinExistence type="predicted"/>
<gene>
    <name evidence="1" type="ORF">CR513_18229</name>
</gene>
<name>A0A371H7P1_MUCPR</name>
<reference evidence="1" key="1">
    <citation type="submission" date="2018-05" db="EMBL/GenBank/DDBJ databases">
        <title>Draft genome of Mucuna pruriens seed.</title>
        <authorList>
            <person name="Nnadi N.E."/>
            <person name="Vos R."/>
            <person name="Hasami M.H."/>
            <person name="Devisetty U.K."/>
            <person name="Aguiy J.C."/>
        </authorList>
    </citation>
    <scope>NUCLEOTIDE SEQUENCE [LARGE SCALE GENOMIC DNA]</scope>
    <source>
        <strain evidence="1">JCA_2017</strain>
    </source>
</reference>